<keyword evidence="3" id="KW-0862">Zinc</keyword>
<gene>
    <name evidence="6" type="ORF">XAT740_LOCUS17132</name>
</gene>
<proteinExistence type="predicted"/>
<dbReference type="PANTHER" id="PTHR45798:SF72">
    <property type="entry name" value="RING-TYPE DOMAIN-CONTAINING PROTEIN"/>
    <property type="match status" value="1"/>
</dbReference>
<evidence type="ECO:0000313" key="7">
    <source>
        <dbReference type="Proteomes" id="UP000663828"/>
    </source>
</evidence>
<protein>
    <recommendedName>
        <fullName evidence="5">RING-type domain-containing protein</fullName>
    </recommendedName>
</protein>
<name>A0A814MF94_ADIRI</name>
<keyword evidence="7" id="KW-1185">Reference proteome</keyword>
<feature type="domain" description="RING-type" evidence="5">
    <location>
        <begin position="125"/>
        <end position="170"/>
    </location>
</feature>
<evidence type="ECO:0000256" key="3">
    <source>
        <dbReference type="ARBA" id="ARBA00022833"/>
    </source>
</evidence>
<evidence type="ECO:0000256" key="2">
    <source>
        <dbReference type="ARBA" id="ARBA00022771"/>
    </source>
</evidence>
<dbReference type="Pfam" id="PF13639">
    <property type="entry name" value="zf-RING_2"/>
    <property type="match status" value="1"/>
</dbReference>
<dbReference type="AlphaFoldDB" id="A0A814MF94"/>
<dbReference type="Proteomes" id="UP000663828">
    <property type="component" value="Unassembled WGS sequence"/>
</dbReference>
<dbReference type="Gene3D" id="3.30.40.10">
    <property type="entry name" value="Zinc/RING finger domain, C3HC4 (zinc finger)"/>
    <property type="match status" value="1"/>
</dbReference>
<keyword evidence="1" id="KW-0479">Metal-binding</keyword>
<evidence type="ECO:0000313" key="6">
    <source>
        <dbReference type="EMBL" id="CAF1077229.1"/>
    </source>
</evidence>
<dbReference type="InterPro" id="IPR013083">
    <property type="entry name" value="Znf_RING/FYVE/PHD"/>
</dbReference>
<sequence>MSNRSLGVTKFSKSNPIPWRTIDAGLCVEGQCLNRQHFCKAYKQMVIGNFQMGKFLLTSSNTFHCPECGHDVYAIKFGLNRCQWRIKKTEKWNVVEDVYQTYNLTHIPIHIEICPLEEERRTEDCTICLSPMNEPNKCSILPCKHIFHMNCIHSWIDADEDTSLQCPVCRRPIFE</sequence>
<evidence type="ECO:0000259" key="5">
    <source>
        <dbReference type="PROSITE" id="PS50089"/>
    </source>
</evidence>
<dbReference type="GO" id="GO:0008270">
    <property type="term" value="F:zinc ion binding"/>
    <property type="evidence" value="ECO:0007669"/>
    <property type="project" value="UniProtKB-KW"/>
</dbReference>
<dbReference type="EMBL" id="CAJNOR010001111">
    <property type="protein sequence ID" value="CAF1077229.1"/>
    <property type="molecule type" value="Genomic_DNA"/>
</dbReference>
<dbReference type="InterPro" id="IPR001841">
    <property type="entry name" value="Znf_RING"/>
</dbReference>
<organism evidence="6 7">
    <name type="scientific">Adineta ricciae</name>
    <name type="common">Rotifer</name>
    <dbReference type="NCBI Taxonomy" id="249248"/>
    <lineage>
        <taxon>Eukaryota</taxon>
        <taxon>Metazoa</taxon>
        <taxon>Spiralia</taxon>
        <taxon>Gnathifera</taxon>
        <taxon>Rotifera</taxon>
        <taxon>Eurotatoria</taxon>
        <taxon>Bdelloidea</taxon>
        <taxon>Adinetida</taxon>
        <taxon>Adinetidae</taxon>
        <taxon>Adineta</taxon>
    </lineage>
</organism>
<evidence type="ECO:0000256" key="4">
    <source>
        <dbReference type="PROSITE-ProRule" id="PRU00175"/>
    </source>
</evidence>
<comment type="caution">
    <text evidence="6">The sequence shown here is derived from an EMBL/GenBank/DDBJ whole genome shotgun (WGS) entry which is preliminary data.</text>
</comment>
<dbReference type="PANTHER" id="PTHR45798">
    <property type="entry name" value="RING-H2 FINGER PROTEIN ATL61-RELATED-RELATED"/>
    <property type="match status" value="1"/>
</dbReference>
<dbReference type="SMART" id="SM00184">
    <property type="entry name" value="RING"/>
    <property type="match status" value="1"/>
</dbReference>
<dbReference type="CDD" id="cd16448">
    <property type="entry name" value="RING-H2"/>
    <property type="match status" value="1"/>
</dbReference>
<keyword evidence="2 4" id="KW-0863">Zinc-finger</keyword>
<dbReference type="SUPFAM" id="SSF57850">
    <property type="entry name" value="RING/U-box"/>
    <property type="match status" value="1"/>
</dbReference>
<reference evidence="6" key="1">
    <citation type="submission" date="2021-02" db="EMBL/GenBank/DDBJ databases">
        <authorList>
            <person name="Nowell W R."/>
        </authorList>
    </citation>
    <scope>NUCLEOTIDE SEQUENCE</scope>
</reference>
<dbReference type="PROSITE" id="PS50089">
    <property type="entry name" value="ZF_RING_2"/>
    <property type="match status" value="1"/>
</dbReference>
<evidence type="ECO:0000256" key="1">
    <source>
        <dbReference type="ARBA" id="ARBA00022723"/>
    </source>
</evidence>
<accession>A0A814MF94</accession>
<dbReference type="InterPro" id="IPR052788">
    <property type="entry name" value="RING-type_E3_ligase_ATL"/>
</dbReference>